<evidence type="ECO:0000256" key="1">
    <source>
        <dbReference type="SAM" id="Phobius"/>
    </source>
</evidence>
<dbReference type="InterPro" id="IPR021741">
    <property type="entry name" value="DUF3311"/>
</dbReference>
<evidence type="ECO:0008006" key="4">
    <source>
        <dbReference type="Google" id="ProtNLM"/>
    </source>
</evidence>
<gene>
    <name evidence="2" type="ORF">SAMN05421677_10216</name>
</gene>
<keyword evidence="1" id="KW-1133">Transmembrane helix</keyword>
<dbReference type="AlphaFoldDB" id="A0A1H0FI49"/>
<sequence length="73" mass="8656">MTKQKFVKIYCLSLTIPFSLLVFPLFSIANRETPFIIGLPFSVFWVIFWIVVTFIIVLFLYKIDPDKDEKEVH</sequence>
<keyword evidence="1" id="KW-0472">Membrane</keyword>
<keyword evidence="3" id="KW-1185">Reference proteome</keyword>
<evidence type="ECO:0000313" key="2">
    <source>
        <dbReference type="EMBL" id="SDN94347.1"/>
    </source>
</evidence>
<evidence type="ECO:0000313" key="3">
    <source>
        <dbReference type="Proteomes" id="UP000198860"/>
    </source>
</evidence>
<feature type="transmembrane region" description="Helical" evidence="1">
    <location>
        <begin position="7"/>
        <end position="29"/>
    </location>
</feature>
<keyword evidence="1" id="KW-0812">Transmembrane</keyword>
<dbReference type="Proteomes" id="UP000198860">
    <property type="component" value="Unassembled WGS sequence"/>
</dbReference>
<organism evidence="2 3">
    <name type="scientific">Halobacillus aidingensis</name>
    <dbReference type="NCBI Taxonomy" id="240303"/>
    <lineage>
        <taxon>Bacteria</taxon>
        <taxon>Bacillati</taxon>
        <taxon>Bacillota</taxon>
        <taxon>Bacilli</taxon>
        <taxon>Bacillales</taxon>
        <taxon>Bacillaceae</taxon>
        <taxon>Halobacillus</taxon>
    </lineage>
</organism>
<accession>A0A1H0FI49</accession>
<dbReference type="OrthoDB" id="3628949at2"/>
<proteinExistence type="predicted"/>
<dbReference type="Pfam" id="PF11755">
    <property type="entry name" value="DUF3311"/>
    <property type="match status" value="1"/>
</dbReference>
<reference evidence="3" key="1">
    <citation type="submission" date="2016-10" db="EMBL/GenBank/DDBJ databases">
        <authorList>
            <person name="Varghese N."/>
            <person name="Submissions S."/>
        </authorList>
    </citation>
    <scope>NUCLEOTIDE SEQUENCE [LARGE SCALE GENOMIC DNA]</scope>
    <source>
        <strain evidence="3">CGMCC 1.3703</strain>
    </source>
</reference>
<feature type="transmembrane region" description="Helical" evidence="1">
    <location>
        <begin position="35"/>
        <end position="61"/>
    </location>
</feature>
<dbReference type="EMBL" id="FNIZ01000002">
    <property type="protein sequence ID" value="SDN94347.1"/>
    <property type="molecule type" value="Genomic_DNA"/>
</dbReference>
<name>A0A1H0FI49_HALAD</name>
<dbReference type="RefSeq" id="WP_089650811.1">
    <property type="nucleotide sequence ID" value="NZ_FNIZ01000002.1"/>
</dbReference>
<protein>
    <recommendedName>
        <fullName evidence="4">DUF3311 domain-containing protein</fullName>
    </recommendedName>
</protein>
<dbReference type="STRING" id="240303.SAMN05421677_10216"/>